<dbReference type="EMBL" id="ACJW02000002">
    <property type="protein sequence ID" value="EEP68401.1"/>
    <property type="molecule type" value="Genomic_DNA"/>
</dbReference>
<dbReference type="AlphaFoldDB" id="C4GHG3"/>
<accession>C4GHG3</accession>
<organism evidence="1 2">
    <name type="scientific">Kingella oralis ATCC 51147</name>
    <dbReference type="NCBI Taxonomy" id="629741"/>
    <lineage>
        <taxon>Bacteria</taxon>
        <taxon>Pseudomonadati</taxon>
        <taxon>Pseudomonadota</taxon>
        <taxon>Betaproteobacteria</taxon>
        <taxon>Neisseriales</taxon>
        <taxon>Neisseriaceae</taxon>
        <taxon>Kingella</taxon>
    </lineage>
</organism>
<sequence length="55" mass="6191">MFYNNFMIFVTGFHNAPNRGFVTTFSGFTTTSHTKKAQTRQSRAAVFGLFYACAV</sequence>
<proteinExistence type="predicted"/>
<evidence type="ECO:0000313" key="1">
    <source>
        <dbReference type="EMBL" id="EEP68401.1"/>
    </source>
</evidence>
<gene>
    <name evidence="1" type="ORF">GCWU000324_00296</name>
</gene>
<dbReference type="Proteomes" id="UP000003009">
    <property type="component" value="Unassembled WGS sequence"/>
</dbReference>
<comment type="caution">
    <text evidence="1">The sequence shown here is derived from an EMBL/GenBank/DDBJ whole genome shotgun (WGS) entry which is preliminary data.</text>
</comment>
<reference evidence="1" key="1">
    <citation type="submission" date="2009-04" db="EMBL/GenBank/DDBJ databases">
        <authorList>
            <person name="Weinstock G."/>
            <person name="Sodergren E."/>
            <person name="Clifton S."/>
            <person name="Fulton L."/>
            <person name="Fulton B."/>
            <person name="Courtney L."/>
            <person name="Fronick C."/>
            <person name="Harrison M."/>
            <person name="Strong C."/>
            <person name="Farmer C."/>
            <person name="Delahaunty K."/>
            <person name="Markovic C."/>
            <person name="Hall O."/>
            <person name="Minx P."/>
            <person name="Tomlinson C."/>
            <person name="Mitreva M."/>
            <person name="Nelson J."/>
            <person name="Hou S."/>
            <person name="Wollam A."/>
            <person name="Pepin K.H."/>
            <person name="Johnson M."/>
            <person name="Bhonagiri V."/>
            <person name="Nash W.E."/>
            <person name="Warren W."/>
            <person name="Chinwalla A."/>
            <person name="Mardis E.R."/>
            <person name="Wilson R.K."/>
        </authorList>
    </citation>
    <scope>NUCLEOTIDE SEQUENCE [LARGE SCALE GENOMIC DNA]</scope>
    <source>
        <strain evidence="1">ATCC 51147</strain>
    </source>
</reference>
<name>C4GHG3_9NEIS</name>
<evidence type="ECO:0000313" key="2">
    <source>
        <dbReference type="Proteomes" id="UP000003009"/>
    </source>
</evidence>
<dbReference type="HOGENOM" id="CLU_3026232_0_0_4"/>
<keyword evidence="2" id="KW-1185">Reference proteome</keyword>
<protein>
    <submittedName>
        <fullName evidence="1">Uncharacterized protein</fullName>
    </submittedName>
</protein>